<reference evidence="1 2" key="1">
    <citation type="submission" date="2019-07" db="EMBL/GenBank/DDBJ databases">
        <title>Whole genome shotgun sequence of Vibrio sagamiensis NBRC 104589.</title>
        <authorList>
            <person name="Hosoyama A."/>
            <person name="Uohara A."/>
            <person name="Ohji S."/>
            <person name="Ichikawa N."/>
        </authorList>
    </citation>
    <scope>NUCLEOTIDE SEQUENCE [LARGE SCALE GENOMIC DNA]</scope>
    <source>
        <strain evidence="1 2">NBRC 104589</strain>
    </source>
</reference>
<keyword evidence="2" id="KW-1185">Reference proteome</keyword>
<dbReference type="EMBL" id="BJXJ01000020">
    <property type="protein sequence ID" value="GEM76143.1"/>
    <property type="molecule type" value="Genomic_DNA"/>
</dbReference>
<gene>
    <name evidence="1" type="ORF">VSA01S_22550</name>
</gene>
<protein>
    <submittedName>
        <fullName evidence="1">Uncharacterized protein</fullName>
    </submittedName>
</protein>
<sequence length="361" mass="41184">MYIRSLIIVLIFALSVLLLSNSTYNDNSNNIKVVNKAHQENLGINPIQKERNKQEFLNTSLKNIIVKKYEESIGYPKYSIKLKESDAYYLESNRGYGVSLPIIKDGLNINMHLDKYRYFYPDVMNITITSPLAFTMLKVSIQDIDSKEIVHTSETTEQNLSIPLEQDWGDELRVIAEIELDKNIANSAELELASFNSGESSPANLDDSFNKITLVANALHSSSVGKVSHLGTYYPLGGDIVIPVYVTVKKQGFYEIIAYLKTNNKSMTGFLRSREKLLPGDNEIRLKVHHSILEDTPQEYQLFSVRLNKLSTSPYEKKEYGNISDEVYEIGFISKESLELNNYYRDNQEELSLSLIKSIYN</sequence>
<comment type="caution">
    <text evidence="1">The sequence shown here is derived from an EMBL/GenBank/DDBJ whole genome shotgun (WGS) entry which is preliminary data.</text>
</comment>
<dbReference type="RefSeq" id="WP_039982271.1">
    <property type="nucleotide sequence ID" value="NZ_BAOJ01000098.1"/>
</dbReference>
<dbReference type="Proteomes" id="UP000321922">
    <property type="component" value="Unassembled WGS sequence"/>
</dbReference>
<proteinExistence type="predicted"/>
<organism evidence="1 2">
    <name type="scientific">Vibrio sagamiensis NBRC 104589</name>
    <dbReference type="NCBI Taxonomy" id="1219064"/>
    <lineage>
        <taxon>Bacteria</taxon>
        <taxon>Pseudomonadati</taxon>
        <taxon>Pseudomonadota</taxon>
        <taxon>Gammaproteobacteria</taxon>
        <taxon>Vibrionales</taxon>
        <taxon>Vibrionaceae</taxon>
        <taxon>Vibrio</taxon>
    </lineage>
</organism>
<dbReference type="AlphaFoldDB" id="A0A511QFR0"/>
<dbReference type="OrthoDB" id="5759974at2"/>
<evidence type="ECO:0000313" key="2">
    <source>
        <dbReference type="Proteomes" id="UP000321922"/>
    </source>
</evidence>
<evidence type="ECO:0000313" key="1">
    <source>
        <dbReference type="EMBL" id="GEM76143.1"/>
    </source>
</evidence>
<name>A0A511QFR0_9VIBR</name>
<accession>A0A511QFR0</accession>